<feature type="transmembrane region" description="Helical" evidence="6">
    <location>
        <begin position="126"/>
        <end position="150"/>
    </location>
</feature>
<evidence type="ECO:0000256" key="5">
    <source>
        <dbReference type="RuleBase" id="RU000320"/>
    </source>
</evidence>
<dbReference type="NCBIfam" id="TIGR01974">
    <property type="entry name" value="NDH_I_L"/>
    <property type="match status" value="1"/>
</dbReference>
<dbReference type="Gene3D" id="1.20.5.2700">
    <property type="match status" value="1"/>
</dbReference>
<dbReference type="Pfam" id="PF00361">
    <property type="entry name" value="Proton_antipo_M"/>
    <property type="match status" value="1"/>
</dbReference>
<evidence type="ECO:0000256" key="6">
    <source>
        <dbReference type="SAM" id="Phobius"/>
    </source>
</evidence>
<protein>
    <submittedName>
        <fullName evidence="9">NADH-quinone oxidoreductase subunit L</fullName>
    </submittedName>
</protein>
<dbReference type="PANTHER" id="PTHR42829:SF2">
    <property type="entry name" value="NADH-UBIQUINONE OXIDOREDUCTASE CHAIN 5"/>
    <property type="match status" value="1"/>
</dbReference>
<dbReference type="Pfam" id="PF00662">
    <property type="entry name" value="Proton_antipo_N"/>
    <property type="match status" value="1"/>
</dbReference>
<dbReference type="PANTHER" id="PTHR42829">
    <property type="entry name" value="NADH-UBIQUINONE OXIDOREDUCTASE CHAIN 5"/>
    <property type="match status" value="1"/>
</dbReference>
<comment type="subcellular location">
    <subcellularLocation>
        <location evidence="1">Endomembrane system</location>
        <topology evidence="1">Multi-pass membrane protein</topology>
    </subcellularLocation>
    <subcellularLocation>
        <location evidence="5">Membrane</location>
        <topology evidence="5">Multi-pass membrane protein</topology>
    </subcellularLocation>
</comment>
<feature type="transmembrane region" description="Helical" evidence="6">
    <location>
        <begin position="37"/>
        <end position="57"/>
    </location>
</feature>
<feature type="transmembrane region" description="Helical" evidence="6">
    <location>
        <begin position="282"/>
        <end position="302"/>
    </location>
</feature>
<feature type="transmembrane region" description="Helical" evidence="6">
    <location>
        <begin position="251"/>
        <end position="270"/>
    </location>
</feature>
<evidence type="ECO:0000259" key="8">
    <source>
        <dbReference type="Pfam" id="PF00662"/>
    </source>
</evidence>
<keyword evidence="2 5" id="KW-0812">Transmembrane</keyword>
<dbReference type="InterPro" id="IPR001516">
    <property type="entry name" value="Proton_antipo_N"/>
</dbReference>
<evidence type="ECO:0000259" key="7">
    <source>
        <dbReference type="Pfam" id="PF00361"/>
    </source>
</evidence>
<proteinExistence type="predicted"/>
<comment type="caution">
    <text evidence="9">The sequence shown here is derived from an EMBL/GenBank/DDBJ whole genome shotgun (WGS) entry which is preliminary data.</text>
</comment>
<evidence type="ECO:0000313" key="9">
    <source>
        <dbReference type="EMBL" id="MFC0628606.1"/>
    </source>
</evidence>
<feature type="transmembrane region" description="Helical" evidence="6">
    <location>
        <begin position="501"/>
        <end position="523"/>
    </location>
</feature>
<keyword evidence="4 6" id="KW-0472">Membrane</keyword>
<feature type="transmembrane region" description="Helical" evidence="6">
    <location>
        <begin position="218"/>
        <end position="239"/>
    </location>
</feature>
<keyword evidence="10" id="KW-1185">Reference proteome</keyword>
<feature type="domain" description="NADH:quinone oxidoreductase/Mrp antiporter transmembrane" evidence="7">
    <location>
        <begin position="140"/>
        <end position="429"/>
    </location>
</feature>
<dbReference type="InterPro" id="IPR001750">
    <property type="entry name" value="ND/Mrp_TM"/>
</dbReference>
<dbReference type="EMBL" id="JBHLTC010000040">
    <property type="protein sequence ID" value="MFC0628606.1"/>
    <property type="molecule type" value="Genomic_DNA"/>
</dbReference>
<sequence length="627" mass="67212">MSHELTVTLAPLLIAIPLVSAGVLLLGGKATDKWGHLLGTAASLASFVCGVLLFFQMQGLHAEERHETVKLFEWFSVGSIHVDVSLLVDQLSILFVLLITGVGSLIHIYSIGYMAHDPRRRRFFGYLNLFVASMLLLVLAADYLLVFVGWEGVGLASYLLIGFWQHKHSAATAAKKAFVVNRVGDIGLSLAVMSMWALFGSSAFATVNEGAEGLSDKWATLVGLMLLLAACGKSAQVPLQSWLLDAMEGPTPVSALIHAATMVTAGVYLVTRSHAIFEQTEAASTAVVIVGAVTALAGAIIGCAKDDIKKALAGSTMSQIGYMMLAAGLGPAGYAFAIFHLITHGFFKANMFLGAGSVMHGMNDDVNMRHYGGLAKYMKVTFVTFSFGYLAILGIPPFSGFFSKDKIIEAAFADNFVVGLAALLGAGITAFYMTRLMLMTFFGEKRWAKDVHPHESPAVMTGPLVVLAALSLGGGALYFAGHWIVEWLEPVVGHEEHHPPVSALVMTVITLSVVAVGIAIAVVRYRREIPREAPVKVSPLTTFARRDLYGDALNETVLMRPGQYLTRTLVWFDNRGVDGSVNGVAALFGGLSGRLRRFQTGFVRSYALSMVFGAAFVVVALLAVRLS</sequence>
<dbReference type="RefSeq" id="WP_380055209.1">
    <property type="nucleotide sequence ID" value="NZ_JBHLTC010000040.1"/>
</dbReference>
<evidence type="ECO:0000256" key="1">
    <source>
        <dbReference type="ARBA" id="ARBA00004127"/>
    </source>
</evidence>
<dbReference type="InterPro" id="IPR018393">
    <property type="entry name" value="NADHpl_OxRdtase_5_subgr"/>
</dbReference>
<evidence type="ECO:0000313" key="10">
    <source>
        <dbReference type="Proteomes" id="UP001589890"/>
    </source>
</evidence>
<feature type="transmembrane region" description="Helical" evidence="6">
    <location>
        <begin position="322"/>
        <end position="342"/>
    </location>
</feature>
<name>A0ABV6QVF6_9ACTN</name>
<feature type="transmembrane region" description="Helical" evidence="6">
    <location>
        <begin position="93"/>
        <end position="114"/>
    </location>
</feature>
<dbReference type="InterPro" id="IPR003945">
    <property type="entry name" value="NU5C-like"/>
</dbReference>
<feature type="transmembrane region" description="Helical" evidence="6">
    <location>
        <begin position="459"/>
        <end position="481"/>
    </location>
</feature>
<evidence type="ECO:0000256" key="3">
    <source>
        <dbReference type="ARBA" id="ARBA00022989"/>
    </source>
</evidence>
<feature type="domain" description="NADH-Ubiquinone oxidoreductase (complex I) chain 5 N-terminal" evidence="8">
    <location>
        <begin position="74"/>
        <end position="124"/>
    </location>
</feature>
<reference evidence="9 10" key="1">
    <citation type="submission" date="2024-09" db="EMBL/GenBank/DDBJ databases">
        <authorList>
            <person name="Sun Q."/>
            <person name="Mori K."/>
        </authorList>
    </citation>
    <scope>NUCLEOTIDE SEQUENCE [LARGE SCALE GENOMIC DNA]</scope>
    <source>
        <strain evidence="9 10">CGMCC 1.15906</strain>
    </source>
</reference>
<feature type="transmembrane region" description="Helical" evidence="6">
    <location>
        <begin position="416"/>
        <end position="438"/>
    </location>
</feature>
<dbReference type="NCBIfam" id="NF005141">
    <property type="entry name" value="PRK06590.1"/>
    <property type="match status" value="1"/>
</dbReference>
<accession>A0ABV6QVF6</accession>
<feature type="transmembrane region" description="Helical" evidence="6">
    <location>
        <begin position="377"/>
        <end position="396"/>
    </location>
</feature>
<dbReference type="PRINTS" id="PR01434">
    <property type="entry name" value="NADHDHGNASE5"/>
</dbReference>
<evidence type="ECO:0000256" key="2">
    <source>
        <dbReference type="ARBA" id="ARBA00022692"/>
    </source>
</evidence>
<gene>
    <name evidence="9" type="primary">nuoL</name>
    <name evidence="9" type="ORF">ACFFGN_31340</name>
</gene>
<dbReference type="PRINTS" id="PR01435">
    <property type="entry name" value="NPOXDRDTASE5"/>
</dbReference>
<organism evidence="9 10">
    <name type="scientific">Kribbella deserti</name>
    <dbReference type="NCBI Taxonomy" id="1926257"/>
    <lineage>
        <taxon>Bacteria</taxon>
        <taxon>Bacillati</taxon>
        <taxon>Actinomycetota</taxon>
        <taxon>Actinomycetes</taxon>
        <taxon>Propionibacteriales</taxon>
        <taxon>Kribbellaceae</taxon>
        <taxon>Kribbella</taxon>
    </lineage>
</organism>
<feature type="transmembrane region" description="Helical" evidence="6">
    <location>
        <begin position="606"/>
        <end position="626"/>
    </location>
</feature>
<feature type="transmembrane region" description="Helical" evidence="6">
    <location>
        <begin position="186"/>
        <end position="206"/>
    </location>
</feature>
<keyword evidence="3 6" id="KW-1133">Transmembrane helix</keyword>
<dbReference type="Proteomes" id="UP001589890">
    <property type="component" value="Unassembled WGS sequence"/>
</dbReference>
<evidence type="ECO:0000256" key="4">
    <source>
        <dbReference type="ARBA" id="ARBA00023136"/>
    </source>
</evidence>